<dbReference type="AlphaFoldDB" id="A0A3N4HGQ7"/>
<sequence>MTNSSFICPDRKKQLEVPAVEITEAEPNIGSETKETPPQISTDSDNEDHLDPHQSYYDEDASEHDEPLSASGLLESNPNAGDAMPEKPVEGRDDEEEGALTSSTLLERAAANSREPTYFFSTDLLALVIDTQQRLDQALHDIKTKHKPESLPASSFLTVGQSVSLQLIQALFTPLPTIGDRRPIYFDEALQSSLPMHNNGYRFTNIWDVAGQLYTTGTSVRIWVQEDAQSELTGLWNLANSMQRPESTEWTGLPGVPTQLECGFSLKEIKFAGERVEAIEHATGMVFQGTEVAFTSVWGNCGEYVILKFQQKDWKKVQFVSVSARKDVGGAWTYIDPCGKCCILIPALKRFDGTKRRHELPSVDKEIPTQEATEESHLRAQSPDRGSQSPSKKLCPSRSS</sequence>
<feature type="region of interest" description="Disordered" evidence="1">
    <location>
        <begin position="1"/>
        <end position="100"/>
    </location>
</feature>
<proteinExistence type="predicted"/>
<protein>
    <submittedName>
        <fullName evidence="2">Uncharacterized protein</fullName>
    </submittedName>
</protein>
<organism evidence="2 3">
    <name type="scientific">Ascobolus immersus RN42</name>
    <dbReference type="NCBI Taxonomy" id="1160509"/>
    <lineage>
        <taxon>Eukaryota</taxon>
        <taxon>Fungi</taxon>
        <taxon>Dikarya</taxon>
        <taxon>Ascomycota</taxon>
        <taxon>Pezizomycotina</taxon>
        <taxon>Pezizomycetes</taxon>
        <taxon>Pezizales</taxon>
        <taxon>Ascobolaceae</taxon>
        <taxon>Ascobolus</taxon>
    </lineage>
</organism>
<accession>A0A3N4HGQ7</accession>
<feature type="compositionally biased region" description="Basic and acidic residues" evidence="1">
    <location>
        <begin position="359"/>
        <end position="378"/>
    </location>
</feature>
<dbReference type="EMBL" id="ML119952">
    <property type="protein sequence ID" value="RPA71260.1"/>
    <property type="molecule type" value="Genomic_DNA"/>
</dbReference>
<evidence type="ECO:0000313" key="2">
    <source>
        <dbReference type="EMBL" id="RPA71260.1"/>
    </source>
</evidence>
<feature type="region of interest" description="Disordered" evidence="1">
    <location>
        <begin position="359"/>
        <end position="400"/>
    </location>
</feature>
<feature type="compositionally biased region" description="Polar residues" evidence="1">
    <location>
        <begin position="384"/>
        <end position="400"/>
    </location>
</feature>
<gene>
    <name evidence="2" type="ORF">BJ508DRAFT_367822</name>
</gene>
<evidence type="ECO:0000256" key="1">
    <source>
        <dbReference type="SAM" id="MobiDB-lite"/>
    </source>
</evidence>
<name>A0A3N4HGQ7_ASCIM</name>
<dbReference type="Proteomes" id="UP000275078">
    <property type="component" value="Unassembled WGS sequence"/>
</dbReference>
<keyword evidence="3" id="KW-1185">Reference proteome</keyword>
<reference evidence="2 3" key="1">
    <citation type="journal article" date="2018" name="Nat. Ecol. Evol.">
        <title>Pezizomycetes genomes reveal the molecular basis of ectomycorrhizal truffle lifestyle.</title>
        <authorList>
            <person name="Murat C."/>
            <person name="Payen T."/>
            <person name="Noel B."/>
            <person name="Kuo A."/>
            <person name="Morin E."/>
            <person name="Chen J."/>
            <person name="Kohler A."/>
            <person name="Krizsan K."/>
            <person name="Balestrini R."/>
            <person name="Da Silva C."/>
            <person name="Montanini B."/>
            <person name="Hainaut M."/>
            <person name="Levati E."/>
            <person name="Barry K.W."/>
            <person name="Belfiori B."/>
            <person name="Cichocki N."/>
            <person name="Clum A."/>
            <person name="Dockter R.B."/>
            <person name="Fauchery L."/>
            <person name="Guy J."/>
            <person name="Iotti M."/>
            <person name="Le Tacon F."/>
            <person name="Lindquist E.A."/>
            <person name="Lipzen A."/>
            <person name="Malagnac F."/>
            <person name="Mello A."/>
            <person name="Molinier V."/>
            <person name="Miyauchi S."/>
            <person name="Poulain J."/>
            <person name="Riccioni C."/>
            <person name="Rubini A."/>
            <person name="Sitrit Y."/>
            <person name="Splivallo R."/>
            <person name="Traeger S."/>
            <person name="Wang M."/>
            <person name="Zifcakova L."/>
            <person name="Wipf D."/>
            <person name="Zambonelli A."/>
            <person name="Paolocci F."/>
            <person name="Nowrousian M."/>
            <person name="Ottonello S."/>
            <person name="Baldrian P."/>
            <person name="Spatafora J.W."/>
            <person name="Henrissat B."/>
            <person name="Nagy L.G."/>
            <person name="Aury J.M."/>
            <person name="Wincker P."/>
            <person name="Grigoriev I.V."/>
            <person name="Bonfante P."/>
            <person name="Martin F.M."/>
        </authorList>
    </citation>
    <scope>NUCLEOTIDE SEQUENCE [LARGE SCALE GENOMIC DNA]</scope>
    <source>
        <strain evidence="2 3">RN42</strain>
    </source>
</reference>
<evidence type="ECO:0000313" key="3">
    <source>
        <dbReference type="Proteomes" id="UP000275078"/>
    </source>
</evidence>